<feature type="transmembrane region" description="Helical" evidence="1">
    <location>
        <begin position="388"/>
        <end position="409"/>
    </location>
</feature>
<evidence type="ECO:0000313" key="3">
    <source>
        <dbReference type="Proteomes" id="UP000637628"/>
    </source>
</evidence>
<keyword evidence="1" id="KW-0812">Transmembrane</keyword>
<keyword evidence="1" id="KW-1133">Transmembrane helix</keyword>
<proteinExistence type="predicted"/>
<feature type="transmembrane region" description="Helical" evidence="1">
    <location>
        <begin position="288"/>
        <end position="309"/>
    </location>
</feature>
<reference evidence="2 3" key="1">
    <citation type="submission" date="2021-01" db="EMBL/GenBank/DDBJ databases">
        <title>Whole genome shotgun sequence of Actinoplanes durhamensis NBRC 14914.</title>
        <authorList>
            <person name="Komaki H."/>
            <person name="Tamura T."/>
        </authorList>
    </citation>
    <scope>NUCLEOTIDE SEQUENCE [LARGE SCALE GENOMIC DNA]</scope>
    <source>
        <strain evidence="2 3">NBRC 14914</strain>
    </source>
</reference>
<comment type="caution">
    <text evidence="2">The sequence shown here is derived from an EMBL/GenBank/DDBJ whole genome shotgun (WGS) entry which is preliminary data.</text>
</comment>
<evidence type="ECO:0000256" key="1">
    <source>
        <dbReference type="SAM" id="Phobius"/>
    </source>
</evidence>
<accession>A0ABQ3YW40</accession>
<feature type="transmembrane region" description="Helical" evidence="1">
    <location>
        <begin position="446"/>
        <end position="467"/>
    </location>
</feature>
<gene>
    <name evidence="2" type="ORF">Adu01nite_31510</name>
</gene>
<dbReference type="Proteomes" id="UP000637628">
    <property type="component" value="Unassembled WGS sequence"/>
</dbReference>
<organism evidence="2 3">
    <name type="scientific">Paractinoplanes durhamensis</name>
    <dbReference type="NCBI Taxonomy" id="113563"/>
    <lineage>
        <taxon>Bacteria</taxon>
        <taxon>Bacillati</taxon>
        <taxon>Actinomycetota</taxon>
        <taxon>Actinomycetes</taxon>
        <taxon>Micromonosporales</taxon>
        <taxon>Micromonosporaceae</taxon>
        <taxon>Paractinoplanes</taxon>
    </lineage>
</organism>
<name>A0ABQ3YW40_9ACTN</name>
<feature type="transmembrane region" description="Helical" evidence="1">
    <location>
        <begin position="492"/>
        <end position="513"/>
    </location>
</feature>
<feature type="transmembrane region" description="Helical" evidence="1">
    <location>
        <begin position="152"/>
        <end position="173"/>
    </location>
</feature>
<feature type="transmembrane region" description="Helical" evidence="1">
    <location>
        <begin position="17"/>
        <end position="35"/>
    </location>
</feature>
<feature type="transmembrane region" description="Helical" evidence="1">
    <location>
        <begin position="337"/>
        <end position="359"/>
    </location>
</feature>
<protein>
    <submittedName>
        <fullName evidence="2">ABC transporter</fullName>
    </submittedName>
</protein>
<evidence type="ECO:0000313" key="2">
    <source>
        <dbReference type="EMBL" id="GIE01801.1"/>
    </source>
</evidence>
<sequence>MNGAIVRLTLRQVRRSAIVVVVVTGGMTALVAGTYRSVVTGPPERAQLAAIAGNRAIRTLFGTPSGLGDPGGFTVWRTGTVLALILGGWGVLVMTRISRGEEQSGRWDLLLSGRTTVSGVLGRQVAVLLTVMAAVWVVVAAGLLTAGVRGAALHATGLALVGAAGVATAAGTAQLFASRAAATGVAAGLLGVGLLLRMVADGFAGLAWLRWLTPLGLVELSEPFGPGRWLPLLTLAVADATLIVLAGRAARGRDVRGARLGGPGRRRPSYALLGSPAAFALRRARLPIVAWSLGMGAFYLLIGLVAGSVTDLLRDNPRLAELAEQGGATGLGTPAGYAATLFVLLTMPAGGFVASRLAAFIGDEVAGRHALACAGPVPRWRWLGAEMLAAGTGALVLALVAAVALWAGGSRLGPAAALAGAANVLPVVALSLGAAVLAVGVAPRAVALLGAIPTIGGFLLVTLGEAVRMPGRLLTLSPYTHLAPVPARSPDLPAAAVMIAFAVLACTAGTVAYRRRDLGG</sequence>
<feature type="transmembrane region" description="Helical" evidence="1">
    <location>
        <begin position="185"/>
        <end position="209"/>
    </location>
</feature>
<feature type="transmembrane region" description="Helical" evidence="1">
    <location>
        <begin position="229"/>
        <end position="250"/>
    </location>
</feature>
<feature type="transmembrane region" description="Helical" evidence="1">
    <location>
        <begin position="415"/>
        <end position="439"/>
    </location>
</feature>
<dbReference type="RefSeq" id="WP_203727573.1">
    <property type="nucleotide sequence ID" value="NZ_BOML01000026.1"/>
</dbReference>
<feature type="transmembrane region" description="Helical" evidence="1">
    <location>
        <begin position="125"/>
        <end position="146"/>
    </location>
</feature>
<dbReference type="EMBL" id="BOML01000026">
    <property type="protein sequence ID" value="GIE01801.1"/>
    <property type="molecule type" value="Genomic_DNA"/>
</dbReference>
<feature type="transmembrane region" description="Helical" evidence="1">
    <location>
        <begin position="74"/>
        <end position="94"/>
    </location>
</feature>
<keyword evidence="3" id="KW-1185">Reference proteome</keyword>
<keyword evidence="1" id="KW-0472">Membrane</keyword>